<proteinExistence type="predicted"/>
<dbReference type="AlphaFoldDB" id="A0A285F3L1"/>
<name>A0A285F3L1_9FIRM</name>
<evidence type="ECO:0000256" key="1">
    <source>
        <dbReference type="SAM" id="Phobius"/>
    </source>
</evidence>
<keyword evidence="1" id="KW-0472">Membrane</keyword>
<dbReference type="InterPro" id="IPR021257">
    <property type="entry name" value="DUF2809"/>
</dbReference>
<dbReference type="Pfam" id="PF10990">
    <property type="entry name" value="DUF2809"/>
    <property type="match status" value="1"/>
</dbReference>
<feature type="transmembrane region" description="Helical" evidence="1">
    <location>
        <begin position="30"/>
        <end position="48"/>
    </location>
</feature>
<keyword evidence="1" id="KW-0812">Transmembrane</keyword>
<dbReference type="Proteomes" id="UP000219573">
    <property type="component" value="Unassembled WGS sequence"/>
</dbReference>
<evidence type="ECO:0000313" key="3">
    <source>
        <dbReference type="Proteomes" id="UP000219573"/>
    </source>
</evidence>
<keyword evidence="3" id="KW-1185">Reference proteome</keyword>
<keyword evidence="1" id="KW-1133">Transmembrane helix</keyword>
<evidence type="ECO:0008006" key="4">
    <source>
        <dbReference type="Google" id="ProtNLM"/>
    </source>
</evidence>
<feature type="transmembrane region" description="Helical" evidence="1">
    <location>
        <begin position="103"/>
        <end position="121"/>
    </location>
</feature>
<feature type="transmembrane region" description="Helical" evidence="1">
    <location>
        <begin position="7"/>
        <end position="24"/>
    </location>
</feature>
<dbReference type="EMBL" id="OBDZ01000001">
    <property type="protein sequence ID" value="SNY05852.1"/>
    <property type="molecule type" value="Genomic_DNA"/>
</dbReference>
<reference evidence="3" key="1">
    <citation type="submission" date="2017-09" db="EMBL/GenBank/DDBJ databases">
        <authorList>
            <person name="Varghese N."/>
            <person name="Submissions S."/>
        </authorList>
    </citation>
    <scope>NUCLEOTIDE SEQUENCE [LARGE SCALE GENOMIC DNA]</scope>
    <source>
        <strain evidence="3">MSL47</strain>
    </source>
</reference>
<sequence length="131" mass="15068">MKTRLSYMGLALFSFILGLLIVVFFSNYYFIRGVLGDLLIVVFTYSLIKSFYQVDSKLLSFIVILAFFMVEGFQYLNLIKYIGLSENKIAKIVLGATFDPIDLLFYLLGGLLVYYIDIKLIDSEQKKINNI</sequence>
<protein>
    <recommendedName>
        <fullName evidence="4">DUF2809 domain-containing protein</fullName>
    </recommendedName>
</protein>
<dbReference type="RefSeq" id="WP_097016202.1">
    <property type="nucleotide sequence ID" value="NZ_OBDZ01000001.1"/>
</dbReference>
<feature type="transmembrane region" description="Helical" evidence="1">
    <location>
        <begin position="60"/>
        <end position="83"/>
    </location>
</feature>
<organism evidence="2 3">
    <name type="scientific">Orenia metallireducens</name>
    <dbReference type="NCBI Taxonomy" id="1413210"/>
    <lineage>
        <taxon>Bacteria</taxon>
        <taxon>Bacillati</taxon>
        <taxon>Bacillota</taxon>
        <taxon>Clostridia</taxon>
        <taxon>Halanaerobiales</taxon>
        <taxon>Halobacteroidaceae</taxon>
        <taxon>Orenia</taxon>
    </lineage>
</organism>
<accession>A0A285F3L1</accession>
<evidence type="ECO:0000313" key="2">
    <source>
        <dbReference type="EMBL" id="SNY05852.1"/>
    </source>
</evidence>
<gene>
    <name evidence="2" type="ORF">SAMN06265827_101160</name>
</gene>